<dbReference type="OrthoDB" id="8326226at2"/>
<dbReference type="AlphaFoldDB" id="A0A5C8PM13"/>
<gene>
    <name evidence="2" type="ORF">FHP25_15740</name>
</gene>
<evidence type="ECO:0000313" key="3">
    <source>
        <dbReference type="Proteomes" id="UP000321638"/>
    </source>
</evidence>
<dbReference type="CDD" id="cd01918">
    <property type="entry name" value="HprK_C"/>
    <property type="match status" value="1"/>
</dbReference>
<organism evidence="2 3">
    <name type="scientific">Vineibacter terrae</name>
    <dbReference type="NCBI Taxonomy" id="2586908"/>
    <lineage>
        <taxon>Bacteria</taxon>
        <taxon>Pseudomonadati</taxon>
        <taxon>Pseudomonadota</taxon>
        <taxon>Alphaproteobacteria</taxon>
        <taxon>Hyphomicrobiales</taxon>
        <taxon>Vineibacter</taxon>
    </lineage>
</organism>
<protein>
    <recommendedName>
        <fullName evidence="1">HPr kinase/phosphorylase C-terminal domain-containing protein</fullName>
    </recommendedName>
</protein>
<dbReference type="GO" id="GO:0005524">
    <property type="term" value="F:ATP binding"/>
    <property type="evidence" value="ECO:0007669"/>
    <property type="project" value="InterPro"/>
</dbReference>
<feature type="domain" description="HPr kinase/phosphorylase C-terminal" evidence="1">
    <location>
        <begin position="18"/>
        <end position="86"/>
    </location>
</feature>
<dbReference type="Pfam" id="PF07475">
    <property type="entry name" value="Hpr_kinase_C"/>
    <property type="match status" value="1"/>
</dbReference>
<dbReference type="GO" id="GO:0006109">
    <property type="term" value="P:regulation of carbohydrate metabolic process"/>
    <property type="evidence" value="ECO:0007669"/>
    <property type="project" value="InterPro"/>
</dbReference>
<comment type="caution">
    <text evidence="2">The sequence shown here is derived from an EMBL/GenBank/DDBJ whole genome shotgun (WGS) entry which is preliminary data.</text>
</comment>
<dbReference type="Proteomes" id="UP000321638">
    <property type="component" value="Unassembled WGS sequence"/>
</dbReference>
<accession>A0A5C8PM13</accession>
<sequence>MADNLPLINIHATCVALSISGCWRAALLRGPSGAGKSDLALRLIETGGRLVADDRTDLTVEGGRLVARPPAALAGLVEARGVGVLRLPPEHLLAVAPVMLAIDLVAPAEVERTPEPRVEAILGIPVPLLRLSAFDASASIKIRLALGASRIT</sequence>
<dbReference type="InterPro" id="IPR011104">
    <property type="entry name" value="Hpr_kin/Pase_C"/>
</dbReference>
<dbReference type="RefSeq" id="WP_147847904.1">
    <property type="nucleotide sequence ID" value="NZ_VDUZ01000016.1"/>
</dbReference>
<evidence type="ECO:0000259" key="1">
    <source>
        <dbReference type="Pfam" id="PF07475"/>
    </source>
</evidence>
<name>A0A5C8PM13_9HYPH</name>
<proteinExistence type="predicted"/>
<dbReference type="SUPFAM" id="SSF53795">
    <property type="entry name" value="PEP carboxykinase-like"/>
    <property type="match status" value="1"/>
</dbReference>
<evidence type="ECO:0000313" key="2">
    <source>
        <dbReference type="EMBL" id="TXL74861.1"/>
    </source>
</evidence>
<dbReference type="EMBL" id="VDUZ01000016">
    <property type="protein sequence ID" value="TXL74861.1"/>
    <property type="molecule type" value="Genomic_DNA"/>
</dbReference>
<dbReference type="Gene3D" id="3.40.50.300">
    <property type="entry name" value="P-loop containing nucleotide triphosphate hydrolases"/>
    <property type="match status" value="1"/>
</dbReference>
<dbReference type="GO" id="GO:0000155">
    <property type="term" value="F:phosphorelay sensor kinase activity"/>
    <property type="evidence" value="ECO:0007669"/>
    <property type="project" value="InterPro"/>
</dbReference>
<reference evidence="2 3" key="1">
    <citation type="submission" date="2019-06" db="EMBL/GenBank/DDBJ databases">
        <title>New taxonomy in bacterial strain CC-CFT640, isolated from vineyard.</title>
        <authorList>
            <person name="Lin S.-Y."/>
            <person name="Tsai C.-F."/>
            <person name="Young C.-C."/>
        </authorList>
    </citation>
    <scope>NUCLEOTIDE SEQUENCE [LARGE SCALE GENOMIC DNA]</scope>
    <source>
        <strain evidence="2 3">CC-CFT640</strain>
    </source>
</reference>
<keyword evidence="3" id="KW-1185">Reference proteome</keyword>
<dbReference type="InterPro" id="IPR027417">
    <property type="entry name" value="P-loop_NTPase"/>
</dbReference>